<evidence type="ECO:0000313" key="2">
    <source>
        <dbReference type="Proteomes" id="UP001552299"/>
    </source>
</evidence>
<keyword evidence="2" id="KW-1185">Reference proteome</keyword>
<gene>
    <name evidence="1" type="ORF">M5K25_026609</name>
</gene>
<reference evidence="1 2" key="1">
    <citation type="journal article" date="2024" name="Plant Biotechnol. J.">
        <title>Dendrobium thyrsiflorum genome and its molecular insights into genes involved in important horticultural traits.</title>
        <authorList>
            <person name="Chen B."/>
            <person name="Wang J.Y."/>
            <person name="Zheng P.J."/>
            <person name="Li K.L."/>
            <person name="Liang Y.M."/>
            <person name="Chen X.F."/>
            <person name="Zhang C."/>
            <person name="Zhao X."/>
            <person name="He X."/>
            <person name="Zhang G.Q."/>
            <person name="Liu Z.J."/>
            <person name="Xu Q."/>
        </authorList>
    </citation>
    <scope>NUCLEOTIDE SEQUENCE [LARGE SCALE GENOMIC DNA]</scope>
    <source>
        <strain evidence="1">GZMU011</strain>
    </source>
</reference>
<comment type="caution">
    <text evidence="1">The sequence shown here is derived from an EMBL/GenBank/DDBJ whole genome shotgun (WGS) entry which is preliminary data.</text>
</comment>
<dbReference type="Gene3D" id="3.30.70.100">
    <property type="match status" value="1"/>
</dbReference>
<dbReference type="PANTHER" id="PTHR46371">
    <property type="entry name" value="OS04G0464100 PROTEIN"/>
    <property type="match status" value="1"/>
</dbReference>
<proteinExistence type="predicted"/>
<dbReference type="AlphaFoldDB" id="A0ABD0TXY1"/>
<dbReference type="Proteomes" id="UP001552299">
    <property type="component" value="Unassembled WGS sequence"/>
</dbReference>
<evidence type="ECO:0000313" key="1">
    <source>
        <dbReference type="EMBL" id="KAL0904487.1"/>
    </source>
</evidence>
<accession>A0ABD0TXY1</accession>
<protein>
    <submittedName>
        <fullName evidence="1">Uncharacterized protein</fullName>
    </submittedName>
</protein>
<dbReference type="InterPro" id="IPR044296">
    <property type="entry name" value="HIPP46"/>
</dbReference>
<dbReference type="EMBL" id="JANQDX010000019">
    <property type="protein sequence ID" value="KAL0904487.1"/>
    <property type="molecule type" value="Genomic_DNA"/>
</dbReference>
<name>A0ABD0TXY1_DENTH</name>
<organism evidence="1 2">
    <name type="scientific">Dendrobium thyrsiflorum</name>
    <name type="common">Pinecone-like raceme dendrobium</name>
    <name type="synonym">Orchid</name>
    <dbReference type="NCBI Taxonomy" id="117978"/>
    <lineage>
        <taxon>Eukaryota</taxon>
        <taxon>Viridiplantae</taxon>
        <taxon>Streptophyta</taxon>
        <taxon>Embryophyta</taxon>
        <taxon>Tracheophyta</taxon>
        <taxon>Spermatophyta</taxon>
        <taxon>Magnoliopsida</taxon>
        <taxon>Liliopsida</taxon>
        <taxon>Asparagales</taxon>
        <taxon>Orchidaceae</taxon>
        <taxon>Epidendroideae</taxon>
        <taxon>Malaxideae</taxon>
        <taxon>Dendrobiinae</taxon>
        <taxon>Dendrobium</taxon>
    </lineage>
</organism>
<sequence length="146" mass="16178">MATFATSKLSSWLPIQQNGTSSKEVEMKGCGKKAGRMALRGRQIRWPALRLDRRVGRVRFKKWKSSEHGGFQMVEFGAIDRGRVVVKLSMIDAKKRSKAMQCAAGLIGILSLSVDGDNMTVVGNSIDVMKLTMLLRKKLGLLNLLN</sequence>